<reference evidence="1 2" key="1">
    <citation type="submission" date="2024-09" db="EMBL/GenBank/DDBJ databases">
        <title>Rethinking Asexuality: The Enigmatic Case of Functional Sexual Genes in Lepraria (Stereocaulaceae).</title>
        <authorList>
            <person name="Doellman M."/>
            <person name="Sun Y."/>
            <person name="Barcenas-Pena A."/>
            <person name="Lumbsch H.T."/>
            <person name="Grewe F."/>
        </authorList>
    </citation>
    <scope>NUCLEOTIDE SEQUENCE [LARGE SCALE GENOMIC DNA]</scope>
    <source>
        <strain evidence="1 2">Mercado 3170</strain>
    </source>
</reference>
<evidence type="ECO:0000313" key="2">
    <source>
        <dbReference type="Proteomes" id="UP001590950"/>
    </source>
</evidence>
<comment type="caution">
    <text evidence="1">The sequence shown here is derived from an EMBL/GenBank/DDBJ whole genome shotgun (WGS) entry which is preliminary data.</text>
</comment>
<evidence type="ECO:0000313" key="1">
    <source>
        <dbReference type="EMBL" id="KAL2042485.1"/>
    </source>
</evidence>
<dbReference type="EMBL" id="JBEFKJ010000014">
    <property type="protein sequence ID" value="KAL2042485.1"/>
    <property type="molecule type" value="Genomic_DNA"/>
</dbReference>
<organism evidence="1 2">
    <name type="scientific">Stereocaulon virgatum</name>
    <dbReference type="NCBI Taxonomy" id="373712"/>
    <lineage>
        <taxon>Eukaryota</taxon>
        <taxon>Fungi</taxon>
        <taxon>Dikarya</taxon>
        <taxon>Ascomycota</taxon>
        <taxon>Pezizomycotina</taxon>
        <taxon>Lecanoromycetes</taxon>
        <taxon>OSLEUM clade</taxon>
        <taxon>Lecanoromycetidae</taxon>
        <taxon>Lecanorales</taxon>
        <taxon>Lecanorineae</taxon>
        <taxon>Stereocaulaceae</taxon>
        <taxon>Stereocaulon</taxon>
    </lineage>
</organism>
<evidence type="ECO:0008006" key="3">
    <source>
        <dbReference type="Google" id="ProtNLM"/>
    </source>
</evidence>
<dbReference type="SMART" id="SM00753">
    <property type="entry name" value="PAM"/>
    <property type="match status" value="1"/>
</dbReference>
<dbReference type="InterPro" id="IPR045114">
    <property type="entry name" value="Csn12-like"/>
</dbReference>
<dbReference type="PANTHER" id="PTHR12732">
    <property type="entry name" value="UNCHARACTERIZED PROTEASOME COMPONENT REGION PCI-CONTAINING"/>
    <property type="match status" value="1"/>
</dbReference>
<dbReference type="Proteomes" id="UP001590950">
    <property type="component" value="Unassembled WGS sequence"/>
</dbReference>
<dbReference type="PANTHER" id="PTHR12732:SF8">
    <property type="entry name" value="NUCLEAR MRNA EXPORT PROTEIN THP1"/>
    <property type="match status" value="1"/>
</dbReference>
<proteinExistence type="predicted"/>
<sequence length="571" mass="63327">MMSPPTVDKFLAEIAHIVREKNGLKLQQYLRYEPPLEPLYNQMISEIRQVYGANSQNALENKCKSFIPEYEEGDEGGSRSSFITFMVKYFNFLRDLDIGNLVETHDQLKALLNQCILALGAFSMGLTILPTVISLSQTLARLAIGLDKRPDLTEHLNRRESTVGGEEAVERVTLVESSANVIREAFKKCLSERSGNISGIDSNGKPEGRRIGIYLTANLCLKLFFHCRKLRSAEQIFGNIYQQSPPLALFPASQRVTFLYYLGRYLFANSHFYRAQLALQAAYDQCHAQCINQRRSILIYLITSNIILGRFPSAQLLRRSDAAGLSEKFGPLCTAIAKGDIASFRRYLDLDSENAEWFLSKRILLQLLNRCEVLVWRSLARRTFLLSGSQGDAMNKKAPTLALQDMLALAIFSEKKALSPNEATSQALADGQTNTRPPHTNSIFLFPKATTPPPISNGYIDPDLADAVDPEPPILPTMETIESIVASLIEQDLLHGFISHSSHRFAITGAKSASPLQVGFPRVWDVLSARADKEVPGWVREEKKASSFGGRFGPGMVVNLSGARPVGAAPA</sequence>
<protein>
    <recommendedName>
        <fullName evidence="3">PCI domain-containing protein</fullName>
    </recommendedName>
</protein>
<keyword evidence="2" id="KW-1185">Reference proteome</keyword>
<accession>A0ABR4A9N8</accession>
<name>A0ABR4A9N8_9LECA</name>
<gene>
    <name evidence="1" type="ORF">N7G274_004978</name>
</gene>